<keyword evidence="1" id="KW-0812">Transmembrane</keyword>
<proteinExistence type="predicted"/>
<keyword evidence="1" id="KW-0472">Membrane</keyword>
<evidence type="ECO:0000313" key="3">
    <source>
        <dbReference type="Proteomes" id="UP001382955"/>
    </source>
</evidence>
<keyword evidence="3" id="KW-1185">Reference proteome</keyword>
<gene>
    <name evidence="2" type="ORF">OC725_02370</name>
</gene>
<accession>A0ABU8ZTG1</accession>
<comment type="caution">
    <text evidence="2">The sequence shown here is derived from an EMBL/GenBank/DDBJ whole genome shotgun (WGS) entry which is preliminary data.</text>
</comment>
<evidence type="ECO:0000313" key="2">
    <source>
        <dbReference type="EMBL" id="MEK0312101.1"/>
    </source>
</evidence>
<organism evidence="2 3">
    <name type="scientific">Candidatus Phytoplasma fabacearum</name>
    <dbReference type="NCBI Taxonomy" id="2982628"/>
    <lineage>
        <taxon>Bacteria</taxon>
        <taxon>Bacillati</taxon>
        <taxon>Mycoplasmatota</taxon>
        <taxon>Mollicutes</taxon>
        <taxon>Acholeplasmatales</taxon>
        <taxon>Acholeplasmataceae</taxon>
        <taxon>Candidatus Phytoplasma</taxon>
        <taxon>16SrII (Peanut WB group)</taxon>
    </lineage>
</organism>
<reference evidence="2 3" key="1">
    <citation type="journal article" date="2023" name="Int. J. Syst. Evol. Microbiol.">
        <title>The observation of taxonomic boundaries for the 16SrII and 16SrXXV phytoplasmas using genome-based delimitation.</title>
        <authorList>
            <person name="Rodrigues Jardim B."/>
            <person name="Tran-Nguyen L.T.T."/>
            <person name="Gambley C."/>
            <person name="Al-Sadi A.M."/>
            <person name="Al-Subhi A.M."/>
            <person name="Foissac X."/>
            <person name="Salar P."/>
            <person name="Cai H."/>
            <person name="Yang J.Y."/>
            <person name="Davis R."/>
            <person name="Jones L."/>
            <person name="Rodoni B."/>
            <person name="Constable F.E."/>
        </authorList>
    </citation>
    <scope>NUCLEOTIDE SEQUENCE [LARGE SCALE GENOMIC DNA]</scope>
    <source>
        <strain evidence="2">BAWM-322</strain>
    </source>
</reference>
<keyword evidence="1" id="KW-1133">Transmembrane helix</keyword>
<protein>
    <recommendedName>
        <fullName evidence="4">DUF2963 domain-containing protein</fullName>
    </recommendedName>
</protein>
<name>A0ABU8ZTG1_9MOLU</name>
<dbReference type="EMBL" id="JAOSIK010000030">
    <property type="protein sequence ID" value="MEK0312101.1"/>
    <property type="molecule type" value="Genomic_DNA"/>
</dbReference>
<dbReference type="Proteomes" id="UP001382955">
    <property type="component" value="Unassembled WGS sequence"/>
</dbReference>
<feature type="transmembrane region" description="Helical" evidence="1">
    <location>
        <begin position="7"/>
        <end position="28"/>
    </location>
</feature>
<dbReference type="RefSeq" id="WP_304512645.1">
    <property type="nucleotide sequence ID" value="NZ_JAOSIK010000030.1"/>
</dbReference>
<sequence>MKLINKFINILIITIILLVFICNSYNIIDNNKKYNSKIINKSDDYYNNNIYKNNLDSDSIYKSNTYLSKKNNFDPQSNKKIDHQNNIFPRIINKYLYNRKNEKFELYTLSYYDDKGKLLKKILCQENIFYTYHYNAKNQLDYRGAKEA</sequence>
<evidence type="ECO:0000256" key="1">
    <source>
        <dbReference type="SAM" id="Phobius"/>
    </source>
</evidence>
<evidence type="ECO:0008006" key="4">
    <source>
        <dbReference type="Google" id="ProtNLM"/>
    </source>
</evidence>